<evidence type="ECO:0000313" key="3">
    <source>
        <dbReference type="Proteomes" id="UP000601435"/>
    </source>
</evidence>
<feature type="compositionally biased region" description="Acidic residues" evidence="1">
    <location>
        <begin position="98"/>
        <end position="109"/>
    </location>
</feature>
<feature type="region of interest" description="Disordered" evidence="1">
    <location>
        <begin position="87"/>
        <end position="196"/>
    </location>
</feature>
<organism evidence="2 3">
    <name type="scientific">Symbiodinium necroappetens</name>
    <dbReference type="NCBI Taxonomy" id="1628268"/>
    <lineage>
        <taxon>Eukaryota</taxon>
        <taxon>Sar</taxon>
        <taxon>Alveolata</taxon>
        <taxon>Dinophyceae</taxon>
        <taxon>Suessiales</taxon>
        <taxon>Symbiodiniaceae</taxon>
        <taxon>Symbiodinium</taxon>
    </lineage>
</organism>
<dbReference type="OrthoDB" id="445126at2759"/>
<gene>
    <name evidence="2" type="ORF">SNEC2469_LOCUS18468</name>
</gene>
<name>A0A812W3K5_9DINO</name>
<accession>A0A812W3K5</accession>
<sequence>MAYDVGEYILLRPAFVARDAKTFDPDDDEVVEELEEGQEVRAVEIVELKEEKRVRARLHQPDGWVTFANTATGVRRVVAKEEWLETRTAESWASGDVGGEDEEESDSASESERSEEDSRQARRVVHRNSGDMIPSFADVGTVHTDGDLLSRSNQGELAPTPKFKQLYPDGRQDSRKTQSEADEQTDDEDPFEDEPE</sequence>
<feature type="compositionally biased region" description="Basic and acidic residues" evidence="1">
    <location>
        <begin position="110"/>
        <end position="120"/>
    </location>
</feature>
<evidence type="ECO:0000256" key="1">
    <source>
        <dbReference type="SAM" id="MobiDB-lite"/>
    </source>
</evidence>
<keyword evidence="3" id="KW-1185">Reference proteome</keyword>
<proteinExistence type="predicted"/>
<feature type="compositionally biased region" description="Basic and acidic residues" evidence="1">
    <location>
        <begin position="170"/>
        <end position="179"/>
    </location>
</feature>
<evidence type="ECO:0000313" key="2">
    <source>
        <dbReference type="EMBL" id="CAE7652679.1"/>
    </source>
</evidence>
<reference evidence="2" key="1">
    <citation type="submission" date="2021-02" db="EMBL/GenBank/DDBJ databases">
        <authorList>
            <person name="Dougan E. K."/>
            <person name="Rhodes N."/>
            <person name="Thang M."/>
            <person name="Chan C."/>
        </authorList>
    </citation>
    <scope>NUCLEOTIDE SEQUENCE</scope>
</reference>
<dbReference type="AlphaFoldDB" id="A0A812W3K5"/>
<dbReference type="Proteomes" id="UP000601435">
    <property type="component" value="Unassembled WGS sequence"/>
</dbReference>
<dbReference type="EMBL" id="CAJNJA010031083">
    <property type="protein sequence ID" value="CAE7652679.1"/>
    <property type="molecule type" value="Genomic_DNA"/>
</dbReference>
<protein>
    <submittedName>
        <fullName evidence="2">Uncharacterized protein</fullName>
    </submittedName>
</protein>
<comment type="caution">
    <text evidence="2">The sequence shown here is derived from an EMBL/GenBank/DDBJ whole genome shotgun (WGS) entry which is preliminary data.</text>
</comment>
<feature type="compositionally biased region" description="Acidic residues" evidence="1">
    <location>
        <begin position="180"/>
        <end position="196"/>
    </location>
</feature>